<dbReference type="PANTHER" id="PTHR12277:SF72">
    <property type="entry name" value="BAT5L PROTEIN"/>
    <property type="match status" value="1"/>
</dbReference>
<keyword evidence="1" id="KW-0812">Transmembrane</keyword>
<reference evidence="4" key="2">
    <citation type="submission" date="2022-10" db="EMBL/GenBank/DDBJ databases">
        <authorList>
            <consortium name="ENA_rothamsted_submissions"/>
            <consortium name="culmorum"/>
            <person name="King R."/>
        </authorList>
    </citation>
    <scope>NUCLEOTIDE SEQUENCE</scope>
</reference>
<feature type="transmembrane region" description="Helical" evidence="1">
    <location>
        <begin position="76"/>
        <end position="97"/>
    </location>
</feature>
<dbReference type="Pfam" id="PF22990">
    <property type="entry name" value="ABHD16_N"/>
    <property type="match status" value="1"/>
</dbReference>
<keyword evidence="5" id="KW-1185">Reference proteome</keyword>
<name>A0A9P0DML6_PHACE</name>
<dbReference type="SUPFAM" id="SSF53474">
    <property type="entry name" value="alpha/beta-Hydrolases"/>
    <property type="match status" value="1"/>
</dbReference>
<feature type="transmembrane region" description="Helical" evidence="1">
    <location>
        <begin position="176"/>
        <end position="202"/>
    </location>
</feature>
<evidence type="ECO:0000313" key="4">
    <source>
        <dbReference type="EMBL" id="CAH1171219.1"/>
    </source>
</evidence>
<feature type="domain" description="Phosphatidylserine Lipase ABHD16 N-terminal" evidence="3">
    <location>
        <begin position="6"/>
        <end position="134"/>
    </location>
</feature>
<keyword evidence="1" id="KW-1133">Transmembrane helix</keyword>
<dbReference type="GO" id="GO:0006660">
    <property type="term" value="P:phosphatidylserine catabolic process"/>
    <property type="evidence" value="ECO:0007669"/>
    <property type="project" value="TreeGrafter"/>
</dbReference>
<dbReference type="Gene3D" id="3.40.50.1820">
    <property type="entry name" value="alpha/beta hydrolase"/>
    <property type="match status" value="1"/>
</dbReference>
<keyword evidence="1" id="KW-0472">Membrane</keyword>
<dbReference type="AlphaFoldDB" id="A0A9P0DML6"/>
<reference evidence="4" key="1">
    <citation type="submission" date="2022-01" db="EMBL/GenBank/DDBJ databases">
        <authorList>
            <person name="King R."/>
        </authorList>
    </citation>
    <scope>NUCLEOTIDE SEQUENCE</scope>
</reference>
<dbReference type="GO" id="GO:0004620">
    <property type="term" value="F:phospholipase activity"/>
    <property type="evidence" value="ECO:0007669"/>
    <property type="project" value="TreeGrafter"/>
</dbReference>
<accession>A0A9P0DML6</accession>
<feature type="domain" description="AB hydrolase-1" evidence="2">
    <location>
        <begin position="249"/>
        <end position="364"/>
    </location>
</feature>
<dbReference type="GO" id="GO:0047372">
    <property type="term" value="F:monoacylglycerol lipase activity"/>
    <property type="evidence" value="ECO:0007669"/>
    <property type="project" value="TreeGrafter"/>
</dbReference>
<feature type="transmembrane region" description="Helical" evidence="1">
    <location>
        <begin position="45"/>
        <end position="64"/>
    </location>
</feature>
<dbReference type="GO" id="GO:0052651">
    <property type="term" value="P:monoacylglycerol catabolic process"/>
    <property type="evidence" value="ECO:0007669"/>
    <property type="project" value="TreeGrafter"/>
</dbReference>
<dbReference type="Proteomes" id="UP001153737">
    <property type="component" value="Chromosome 5"/>
</dbReference>
<dbReference type="PANTHER" id="PTHR12277">
    <property type="entry name" value="ALPHA/BETA HYDROLASE DOMAIN-CONTAINING PROTEIN"/>
    <property type="match status" value="1"/>
</dbReference>
<dbReference type="GO" id="GO:0012505">
    <property type="term" value="C:endomembrane system"/>
    <property type="evidence" value="ECO:0007669"/>
    <property type="project" value="TreeGrafter"/>
</dbReference>
<evidence type="ECO:0000256" key="1">
    <source>
        <dbReference type="SAM" id="Phobius"/>
    </source>
</evidence>
<evidence type="ECO:0000259" key="2">
    <source>
        <dbReference type="Pfam" id="PF00561"/>
    </source>
</evidence>
<proteinExistence type="predicted"/>
<dbReference type="EMBL" id="OU896711">
    <property type="protein sequence ID" value="CAH1171219.1"/>
    <property type="molecule type" value="Genomic_DNA"/>
</dbReference>
<organism evidence="4 5">
    <name type="scientific">Phaedon cochleariae</name>
    <name type="common">Mustard beetle</name>
    <dbReference type="NCBI Taxonomy" id="80249"/>
    <lineage>
        <taxon>Eukaryota</taxon>
        <taxon>Metazoa</taxon>
        <taxon>Ecdysozoa</taxon>
        <taxon>Arthropoda</taxon>
        <taxon>Hexapoda</taxon>
        <taxon>Insecta</taxon>
        <taxon>Pterygota</taxon>
        <taxon>Neoptera</taxon>
        <taxon>Endopterygota</taxon>
        <taxon>Coleoptera</taxon>
        <taxon>Polyphaga</taxon>
        <taxon>Cucujiformia</taxon>
        <taxon>Chrysomeloidea</taxon>
        <taxon>Chrysomelidae</taxon>
        <taxon>Chrysomelinae</taxon>
        <taxon>Chrysomelini</taxon>
        <taxon>Phaedon</taxon>
    </lineage>
</organism>
<protein>
    <submittedName>
        <fullName evidence="4">Uncharacterized protein</fullName>
    </submittedName>
</protein>
<dbReference type="OrthoDB" id="6412627at2759"/>
<dbReference type="InterPro" id="IPR000073">
    <property type="entry name" value="AB_hydrolase_1"/>
</dbReference>
<sequence length="532" mass="60386">MPSLRTIYDCMFSPKLLKIYGNGPAEKYYQPSSLEKWSGKVINSIYVIWRLGIYTSPALAALLYQRGYFDLDGLLVLSQLAAGVGVVLVASMCARAMSRADDPAYRQFVDALRAARRASEMSGETKRRLRAYEFGFASWPVEYKCRDTIRQNRQLTSSKPLHLNLMQSLLQIPYKAIAYVAIHTFGIRLIYPGSIGLLQMVLEQSLLQGRSRLIEVFRGERFKIETADENEIDAMFVNNRGVSTNGNTLVICCEGNAGFYEIGIAMTPLAATYSVLGWNHPGFAGSTGRPYPPQEQNAMNAVIQFAVHKLHFKLENILLFGWSIGGYSTSWGAMNYPEIKGVILDATFDDVLPLAVNHMPSWWGPIINIAIREHVNLNIFEQLSKYPGPVLLFRRTEDEVICLSEGDLSSNRGNHLLYKLLRHRYPFIFDAQQSQLLLDYLAVPQGYQEFFAKYSVDERVCQSLLQSYISEYSKSYPMKIGEDFSSQDKSKMALYLAKNYMKDFKSTHCVNLPPEMFQPPWDVTIESDFVFT</sequence>
<evidence type="ECO:0000313" key="5">
    <source>
        <dbReference type="Proteomes" id="UP001153737"/>
    </source>
</evidence>
<gene>
    <name evidence="4" type="ORF">PHAECO_LOCUS8881</name>
</gene>
<dbReference type="InterPro" id="IPR029058">
    <property type="entry name" value="AB_hydrolase_fold"/>
</dbReference>
<evidence type="ECO:0000259" key="3">
    <source>
        <dbReference type="Pfam" id="PF22990"/>
    </source>
</evidence>
<dbReference type="InterPro" id="IPR054518">
    <property type="entry name" value="ABHD16_N"/>
</dbReference>
<dbReference type="Pfam" id="PF00561">
    <property type="entry name" value="Abhydrolase_1"/>
    <property type="match status" value="1"/>
</dbReference>